<reference evidence="1" key="1">
    <citation type="submission" date="2022-11" db="EMBL/GenBank/DDBJ databases">
        <title>beta-Carotene-producing bacterium, Jeongeuplla avenae sp. nov., alleviates the salt stress of Arabidopsis seedlings.</title>
        <authorList>
            <person name="Jiang L."/>
            <person name="Lee J."/>
        </authorList>
    </citation>
    <scope>NUCLEOTIDE SEQUENCE</scope>
    <source>
        <strain evidence="1">DY_R2A_6</strain>
    </source>
</reference>
<evidence type="ECO:0000313" key="2">
    <source>
        <dbReference type="Proteomes" id="UP001163223"/>
    </source>
</evidence>
<protein>
    <submittedName>
        <fullName evidence="1">Choice-of-anchor L domain-containing protein</fullName>
    </submittedName>
</protein>
<organism evidence="1 2">
    <name type="scientific">Antarcticirhabdus aurantiaca</name>
    <dbReference type="NCBI Taxonomy" id="2606717"/>
    <lineage>
        <taxon>Bacteria</taxon>
        <taxon>Pseudomonadati</taxon>
        <taxon>Pseudomonadota</taxon>
        <taxon>Alphaproteobacteria</taxon>
        <taxon>Hyphomicrobiales</taxon>
        <taxon>Aurantimonadaceae</taxon>
        <taxon>Antarcticirhabdus</taxon>
    </lineage>
</organism>
<evidence type="ECO:0000313" key="1">
    <source>
        <dbReference type="EMBL" id="WAJ30622.1"/>
    </source>
</evidence>
<accession>A0ACD4NUR7</accession>
<proteinExistence type="predicted"/>
<sequence length="577" mass="59429">MASPFTGTSFSDLAVGGKSISDVAQSLIIDLFKSYQGVSVSNITYTGAGTAGYGIDAFALTSTSGGAPTIAKSGGLFLTSGGLPDDENNESSYTVQNGTGGDADLDAIAKSAFPGAGSTQDAASISFTIDNQNPNLDTLTFSLVFGSDEYPEFSNSNFIDIAAVLVNGQNQALFNNNPNQPLGVINENLESGNFIDNTAGAYNIEYDGVSSVLSIRAKLNPGTNTIKIAIADTGDQSYDSGLYVTDFALSSDGGAGGGVLLVLESDDPVVLPTEANELISLKGEGSQTITGNLASLNGDVIEGFSEDDAIKIKDKDIDQNDIKTETGSLIINIDSNGDGVFDQSDSKITLAGDFEGKDIKVTNAPDGSGSILTLVDSSNEVEEDLTILGTNKDETISGKGGNDTLNGSAGNDILNGNNGNDWLKGGAGVDTLNGGQGDDKLEGGQGNDTLDGGTGNDILFGGAGNDVLIRVTGNDILYDERGSDTLTGGSGADEFKIYADQVEFGDMNTFTDFSFSEGDTLVLRKLTAADGTTASPVTINSIAQLTAADNAYDDFSVEMGNNGHFRLIFATGGMFDI</sequence>
<dbReference type="EMBL" id="CP113520">
    <property type="protein sequence ID" value="WAJ30622.1"/>
    <property type="molecule type" value="Genomic_DNA"/>
</dbReference>
<name>A0ACD4NUR7_9HYPH</name>
<keyword evidence="2" id="KW-1185">Reference proteome</keyword>
<gene>
    <name evidence="1" type="ORF">OXU80_10620</name>
</gene>
<dbReference type="Proteomes" id="UP001163223">
    <property type="component" value="Chromosome"/>
</dbReference>